<keyword evidence="1" id="KW-0175">Coiled coil</keyword>
<dbReference type="EnsemblBacteria" id="AAQ00007">
    <property type="protein sequence ID" value="AAQ00007"/>
    <property type="gene ID" value="Pro_0962"/>
</dbReference>
<dbReference type="HOGENOM" id="CLU_193885_0_0_3"/>
<organism evidence="2 3">
    <name type="scientific">Prochlorococcus marinus (strain SARG / CCMP1375 / SS120)</name>
    <dbReference type="NCBI Taxonomy" id="167539"/>
    <lineage>
        <taxon>Bacteria</taxon>
        <taxon>Bacillati</taxon>
        <taxon>Cyanobacteriota</taxon>
        <taxon>Cyanophyceae</taxon>
        <taxon>Synechococcales</taxon>
        <taxon>Prochlorococcaceae</taxon>
        <taxon>Prochlorococcus</taxon>
    </lineage>
</organism>
<reference evidence="2 3" key="1">
    <citation type="journal article" date="2003" name="Proc. Natl. Acad. Sci. U.S.A.">
        <title>Genome sequence of the cyanobacterium Prochlorococcus marinus SS120, a nearly minimal oxyphototrophic genome.</title>
        <authorList>
            <person name="Dufresne A."/>
            <person name="Salanoubat M."/>
            <person name="Partensky F."/>
            <person name="Artiguenave F."/>
            <person name="Axmann I.M."/>
            <person name="Barbe V."/>
            <person name="Duprat S."/>
            <person name="Galperin M.Y."/>
            <person name="Koonin E.V."/>
            <person name="Le Gall F."/>
            <person name="Makarova K.S."/>
            <person name="Ostrowski M."/>
            <person name="Oztas S."/>
            <person name="Robert C."/>
            <person name="Rogozin I.B."/>
            <person name="Scanlan D.J."/>
            <person name="Tandeau de Marsac N."/>
            <person name="Weissenbach J."/>
            <person name="Wincker P."/>
            <person name="Wolf Y.I."/>
            <person name="Hess W.R."/>
        </authorList>
    </citation>
    <scope>NUCLEOTIDE SEQUENCE [LARGE SCALE GENOMIC DNA]</scope>
    <source>
        <strain evidence="3">SARG / CCMP1375 / SS120</strain>
    </source>
</reference>
<evidence type="ECO:0000256" key="1">
    <source>
        <dbReference type="SAM" id="Coils"/>
    </source>
</evidence>
<dbReference type="KEGG" id="pma:Pro_0962"/>
<keyword evidence="3" id="KW-1185">Reference proteome</keyword>
<dbReference type="EMBL" id="AE017126">
    <property type="protein sequence ID" value="AAQ00007.1"/>
    <property type="molecule type" value="Genomic_DNA"/>
</dbReference>
<dbReference type="RefSeq" id="WP_011125114.1">
    <property type="nucleotide sequence ID" value="NC_005042.1"/>
</dbReference>
<feature type="coiled-coil region" evidence="1">
    <location>
        <begin position="32"/>
        <end position="59"/>
    </location>
</feature>
<evidence type="ECO:0000313" key="2">
    <source>
        <dbReference type="EMBL" id="AAQ00007.1"/>
    </source>
</evidence>
<proteinExistence type="predicted"/>
<dbReference type="Proteomes" id="UP000001420">
    <property type="component" value="Chromosome"/>
</dbReference>
<dbReference type="eggNOG" id="ENOG5033FNN">
    <property type="taxonomic scope" value="Bacteria"/>
</dbReference>
<name>Q7VBY0_PROMA</name>
<evidence type="ECO:0000313" key="3">
    <source>
        <dbReference type="Proteomes" id="UP000001420"/>
    </source>
</evidence>
<dbReference type="OrthoDB" id="542407at2"/>
<accession>Q7VBY0</accession>
<gene>
    <name evidence="2" type="ordered locus">Pro_0962</name>
</gene>
<sequence>MFITDFCNSNDSSAQRRQKIHKRKLELMVFYRDALERRISALTASIKTLEEQINRDNELSADSIN</sequence>
<protein>
    <submittedName>
        <fullName evidence="2">Uncharacterized protein</fullName>
    </submittedName>
</protein>
<dbReference type="AlphaFoldDB" id="Q7VBY0"/>
<dbReference type="PATRIC" id="fig|167539.5.peg.1011"/>